<name>A0A562VEP2_9ACTN</name>
<evidence type="ECO:0000256" key="1">
    <source>
        <dbReference type="SAM" id="MobiDB-lite"/>
    </source>
</evidence>
<evidence type="ECO:0000313" key="2">
    <source>
        <dbReference type="EMBL" id="TWJ16287.1"/>
    </source>
</evidence>
<dbReference type="RefSeq" id="WP_147136454.1">
    <property type="nucleotide sequence ID" value="NZ_BAABIJ010000001.1"/>
</dbReference>
<accession>A0A562VEP2</accession>
<organism evidence="2 3">
    <name type="scientific">Stackebrandtia albiflava</name>
    <dbReference type="NCBI Taxonomy" id="406432"/>
    <lineage>
        <taxon>Bacteria</taxon>
        <taxon>Bacillati</taxon>
        <taxon>Actinomycetota</taxon>
        <taxon>Actinomycetes</taxon>
        <taxon>Glycomycetales</taxon>
        <taxon>Glycomycetaceae</taxon>
        <taxon>Stackebrandtia</taxon>
    </lineage>
</organism>
<dbReference type="AlphaFoldDB" id="A0A562VEP2"/>
<evidence type="ECO:0000313" key="3">
    <source>
        <dbReference type="Proteomes" id="UP000321617"/>
    </source>
</evidence>
<dbReference type="Proteomes" id="UP000321617">
    <property type="component" value="Unassembled WGS sequence"/>
</dbReference>
<sequence length="114" mass="12649">MTTSDGIVDLGSLDVRGVVVGGRWEPGSTTVWLVADLGDGTGLTDVGYCQMADPAFPNLVVFPHHQRWVRDRDARPDVIAAARRMWHETARHREATPGTRDRRPNPAARHREPS</sequence>
<feature type="region of interest" description="Disordered" evidence="1">
    <location>
        <begin position="87"/>
        <end position="114"/>
    </location>
</feature>
<comment type="caution">
    <text evidence="2">The sequence shown here is derived from an EMBL/GenBank/DDBJ whole genome shotgun (WGS) entry which is preliminary data.</text>
</comment>
<dbReference type="EMBL" id="VLLL01000005">
    <property type="protein sequence ID" value="TWJ16287.1"/>
    <property type="molecule type" value="Genomic_DNA"/>
</dbReference>
<protein>
    <submittedName>
        <fullName evidence="2">Uncharacterized protein</fullName>
    </submittedName>
</protein>
<keyword evidence="3" id="KW-1185">Reference proteome</keyword>
<proteinExistence type="predicted"/>
<gene>
    <name evidence="2" type="ORF">LX16_2015</name>
</gene>
<reference evidence="2 3" key="1">
    <citation type="journal article" date="2013" name="Stand. Genomic Sci.">
        <title>Genomic Encyclopedia of Type Strains, Phase I: The one thousand microbial genomes (KMG-I) project.</title>
        <authorList>
            <person name="Kyrpides N.C."/>
            <person name="Woyke T."/>
            <person name="Eisen J.A."/>
            <person name="Garrity G."/>
            <person name="Lilburn T.G."/>
            <person name="Beck B.J."/>
            <person name="Whitman W.B."/>
            <person name="Hugenholtz P."/>
            <person name="Klenk H.P."/>
        </authorList>
    </citation>
    <scope>NUCLEOTIDE SEQUENCE [LARGE SCALE GENOMIC DNA]</scope>
    <source>
        <strain evidence="2 3">DSM 45044</strain>
    </source>
</reference>